<keyword evidence="3 6" id="KW-0812">Transmembrane</keyword>
<evidence type="ECO:0000313" key="9">
    <source>
        <dbReference type="EMBL" id="MBT1697671.1"/>
    </source>
</evidence>
<feature type="transmembrane region" description="Helical" evidence="6">
    <location>
        <begin position="380"/>
        <end position="404"/>
    </location>
</feature>
<dbReference type="Proteomes" id="UP001319200">
    <property type="component" value="Unassembled WGS sequence"/>
</dbReference>
<comment type="subcellular location">
    <subcellularLocation>
        <location evidence="1">Cell membrane</location>
        <topology evidence="1">Multi-pass membrane protein</topology>
    </subcellularLocation>
</comment>
<name>A0AAP2GIV4_9BACT</name>
<comment type="caution">
    <text evidence="9">The sequence shown here is derived from an EMBL/GenBank/DDBJ whole genome shotgun (WGS) entry which is preliminary data.</text>
</comment>
<evidence type="ECO:0000256" key="3">
    <source>
        <dbReference type="ARBA" id="ARBA00022692"/>
    </source>
</evidence>
<feature type="transmembrane region" description="Helical" evidence="6">
    <location>
        <begin position="668"/>
        <end position="693"/>
    </location>
</feature>
<gene>
    <name evidence="9" type="ORF">KK083_12335</name>
</gene>
<evidence type="ECO:0000256" key="4">
    <source>
        <dbReference type="ARBA" id="ARBA00022989"/>
    </source>
</evidence>
<feature type="transmembrane region" description="Helical" evidence="6">
    <location>
        <begin position="333"/>
        <end position="360"/>
    </location>
</feature>
<evidence type="ECO:0000256" key="2">
    <source>
        <dbReference type="ARBA" id="ARBA00022475"/>
    </source>
</evidence>
<reference evidence="9 10" key="1">
    <citation type="submission" date="2021-05" db="EMBL/GenBank/DDBJ databases">
        <title>A Polyphasic approach of four new species of the genus Ohtaekwangia: Ohtaekwangia histidinii sp. nov., Ohtaekwangia cretensis sp. nov., Ohtaekwangia indiensis sp. nov., Ohtaekwangia reichenbachii sp. nov. from diverse environment.</title>
        <authorList>
            <person name="Octaviana S."/>
        </authorList>
    </citation>
    <scope>NUCLEOTIDE SEQUENCE [LARGE SCALE GENOMIC DNA]</scope>
    <source>
        <strain evidence="9 10">PWU4</strain>
    </source>
</reference>
<feature type="domain" description="ABC3 transporter permease C-terminal" evidence="7">
    <location>
        <begin position="671"/>
        <end position="783"/>
    </location>
</feature>
<evidence type="ECO:0000313" key="10">
    <source>
        <dbReference type="Proteomes" id="UP001319200"/>
    </source>
</evidence>
<feature type="domain" description="ABC3 transporter permease C-terminal" evidence="7">
    <location>
        <begin position="292"/>
        <end position="409"/>
    </location>
</feature>
<evidence type="ECO:0000256" key="1">
    <source>
        <dbReference type="ARBA" id="ARBA00004651"/>
    </source>
</evidence>
<feature type="transmembrane region" description="Helical" evidence="6">
    <location>
        <begin position="425"/>
        <end position="449"/>
    </location>
</feature>
<proteinExistence type="predicted"/>
<keyword evidence="10" id="KW-1185">Reference proteome</keyword>
<feature type="transmembrane region" description="Helical" evidence="6">
    <location>
        <begin position="720"/>
        <end position="738"/>
    </location>
</feature>
<feature type="domain" description="MacB-like periplasmic core" evidence="8">
    <location>
        <begin position="21"/>
        <end position="238"/>
    </location>
</feature>
<feature type="transmembrane region" description="Helical" evidence="6">
    <location>
        <begin position="289"/>
        <end position="312"/>
    </location>
</feature>
<evidence type="ECO:0000259" key="7">
    <source>
        <dbReference type="Pfam" id="PF02687"/>
    </source>
</evidence>
<dbReference type="RefSeq" id="WP_254163542.1">
    <property type="nucleotide sequence ID" value="NZ_JAHESF010000010.1"/>
</dbReference>
<feature type="transmembrane region" description="Helical" evidence="6">
    <location>
        <begin position="750"/>
        <end position="775"/>
    </location>
</feature>
<dbReference type="GO" id="GO:0022857">
    <property type="term" value="F:transmembrane transporter activity"/>
    <property type="evidence" value="ECO:0007669"/>
    <property type="project" value="TreeGrafter"/>
</dbReference>
<feature type="domain" description="MacB-like periplasmic core" evidence="8">
    <location>
        <begin position="436"/>
        <end position="631"/>
    </location>
</feature>
<dbReference type="InterPro" id="IPR025857">
    <property type="entry name" value="MacB_PCD"/>
</dbReference>
<keyword evidence="5 6" id="KW-0472">Membrane</keyword>
<evidence type="ECO:0000256" key="5">
    <source>
        <dbReference type="ARBA" id="ARBA00023136"/>
    </source>
</evidence>
<evidence type="ECO:0000259" key="8">
    <source>
        <dbReference type="Pfam" id="PF12704"/>
    </source>
</evidence>
<dbReference type="InterPro" id="IPR003838">
    <property type="entry name" value="ABC3_permease_C"/>
</dbReference>
<dbReference type="Pfam" id="PF12704">
    <property type="entry name" value="MacB_PCD"/>
    <property type="match status" value="2"/>
</dbReference>
<keyword evidence="2" id="KW-1003">Cell membrane</keyword>
<dbReference type="EMBL" id="JAHESF010000010">
    <property type="protein sequence ID" value="MBT1697671.1"/>
    <property type="molecule type" value="Genomic_DNA"/>
</dbReference>
<evidence type="ECO:0000256" key="6">
    <source>
        <dbReference type="SAM" id="Phobius"/>
    </source>
</evidence>
<dbReference type="PANTHER" id="PTHR30572:SF18">
    <property type="entry name" value="ABC-TYPE MACROLIDE FAMILY EXPORT SYSTEM PERMEASE COMPONENT 2"/>
    <property type="match status" value="1"/>
</dbReference>
<protein>
    <submittedName>
        <fullName evidence="9">ABC transporter permease</fullName>
    </submittedName>
</protein>
<dbReference type="GO" id="GO:0005886">
    <property type="term" value="C:plasma membrane"/>
    <property type="evidence" value="ECO:0007669"/>
    <property type="project" value="UniProtKB-SubCell"/>
</dbReference>
<organism evidence="9 10">
    <name type="scientific">Chryseosolibacter histidini</name>
    <dbReference type="NCBI Taxonomy" id="2782349"/>
    <lineage>
        <taxon>Bacteria</taxon>
        <taxon>Pseudomonadati</taxon>
        <taxon>Bacteroidota</taxon>
        <taxon>Cytophagia</taxon>
        <taxon>Cytophagales</taxon>
        <taxon>Chryseotaleaceae</taxon>
        <taxon>Chryseosolibacter</taxon>
    </lineage>
</organism>
<dbReference type="InterPro" id="IPR050250">
    <property type="entry name" value="Macrolide_Exporter_MacB"/>
</dbReference>
<dbReference type="AlphaFoldDB" id="A0AAP2GIV4"/>
<accession>A0AAP2GIV4</accession>
<dbReference type="Pfam" id="PF02687">
    <property type="entry name" value="FtsX"/>
    <property type="match status" value="2"/>
</dbReference>
<dbReference type="PANTHER" id="PTHR30572">
    <property type="entry name" value="MEMBRANE COMPONENT OF TRANSPORTER-RELATED"/>
    <property type="match status" value="1"/>
</dbReference>
<feature type="transmembrane region" description="Helical" evidence="6">
    <location>
        <begin position="20"/>
        <end position="41"/>
    </location>
</feature>
<sequence>MITNYLLITFRNLMKNKVPVFINVLGLGIAIACCIVAYLNLDFNRRFDHNHVNTGNIYRIQAWHHYQDQHSRYAVVPHALGGMVKQNINDVDEVVRYTMAGTNVRIGDEVFSTAVAYADPAFFDFFTFELKAGAFTSFRDKSHIFISDELARKYFKTEDVVGRQLTRIDKGVLKEFVVGGVFKQQPLNSSFACEAVTLWDNFFDETGSPDTDWKGMSTVFIRINDPSRTDAVTRQLQTYIAPQNLARADLKLSAYYLQNFSTLAASFYGETWLNGEQLRWGFPPSVIAGPGLMAVFLLLLACFNFTNTTVALSGRRLKEIGVRKTMGGARRQLVFQFLGESMVLCFFALITGLLLAEVLAPAYSSLWPNLKLTIRYTENLSFFFFLVVMLLFTALVAGTYPAFYITSFKPIAILKGKLRFGGTNWFTRTLLTFQFSIALVCIVLGIGFIRNAAYQRDYSLGYAKQGVIVANVAGAQEFRAFRNVLMANKDVIAIGGSKDHVSDRYYKGPVKFEGAEHQVEVVDIGDGYLEAMNINLLEGRGFRQDSETDIRESVLVSETFVKQYGWTGSALGKRLLWKDSIQLYVIGVVNDILTDGFWKPAGPVMLRYVAPEQYTQIVVSTSAEKMSAINDLMKAEWKKISPNTLYNGKYTDGNMWVSEMINNNAVRIFGFLGLMAVLMSATALFALVSLNILKKMKEIGVRKVLGAPAANIARVINQEFIIILSVASLLGGAAGYVMTDKLMDAVWEYYLRIELSALAAAILSLFGVALVTVGYKTLATVFMSPVHTLKDE</sequence>
<keyword evidence="4 6" id="KW-1133">Transmembrane helix</keyword>